<dbReference type="NCBIfam" id="NF001299">
    <property type="entry name" value="PRK00241.1"/>
    <property type="match status" value="1"/>
</dbReference>
<dbReference type="Gene3D" id="3.90.79.10">
    <property type="entry name" value="Nucleoside Triphosphate Pyrophosphohydrolase"/>
    <property type="match status" value="1"/>
</dbReference>
<dbReference type="PROSITE" id="PS51462">
    <property type="entry name" value="NUDIX"/>
    <property type="match status" value="1"/>
</dbReference>
<gene>
    <name evidence="8" type="ORF">CG710_008970</name>
</gene>
<dbReference type="GO" id="GO:0016787">
    <property type="term" value="F:hydrolase activity"/>
    <property type="evidence" value="ECO:0007669"/>
    <property type="project" value="UniProtKB-KW"/>
</dbReference>
<dbReference type="PROSITE" id="PS00893">
    <property type="entry name" value="NUDIX_BOX"/>
    <property type="match status" value="1"/>
</dbReference>
<keyword evidence="4 8" id="KW-0378">Hydrolase</keyword>
<protein>
    <recommendedName>
        <fullName evidence="2">NAD(+) diphosphatase</fullName>
        <ecNumber evidence="2">3.6.1.22</ecNumber>
    </recommendedName>
</protein>
<keyword evidence="6" id="KW-0520">NAD</keyword>
<evidence type="ECO:0000256" key="4">
    <source>
        <dbReference type="ARBA" id="ARBA00022801"/>
    </source>
</evidence>
<evidence type="ECO:0000256" key="5">
    <source>
        <dbReference type="ARBA" id="ARBA00022842"/>
    </source>
</evidence>
<dbReference type="InterPro" id="IPR020084">
    <property type="entry name" value="NUDIX_hydrolase_CS"/>
</dbReference>
<dbReference type="Pfam" id="PF09297">
    <property type="entry name" value="Zn_ribbon_NUD"/>
    <property type="match status" value="1"/>
</dbReference>
<dbReference type="RefSeq" id="WP_094377073.1">
    <property type="nucleotide sequence ID" value="NZ_NOKA02000013.1"/>
</dbReference>
<dbReference type="AlphaFoldDB" id="A0A371JFP8"/>
<name>A0A371JFP8_9FIRM</name>
<evidence type="ECO:0000256" key="6">
    <source>
        <dbReference type="ARBA" id="ARBA00023027"/>
    </source>
</evidence>
<dbReference type="Proteomes" id="UP000216411">
    <property type="component" value="Unassembled WGS sequence"/>
</dbReference>
<dbReference type="CDD" id="cd03429">
    <property type="entry name" value="NUDIX_NADH_pyrophosphatase_Nudt13"/>
    <property type="match status" value="1"/>
</dbReference>
<keyword evidence="9" id="KW-1185">Reference proteome</keyword>
<dbReference type="Gene3D" id="3.90.79.20">
    <property type="match status" value="1"/>
</dbReference>
<evidence type="ECO:0000256" key="2">
    <source>
        <dbReference type="ARBA" id="ARBA00012381"/>
    </source>
</evidence>
<dbReference type="InterPro" id="IPR000086">
    <property type="entry name" value="NUDIX_hydrolase_dom"/>
</dbReference>
<dbReference type="GO" id="GO:0046872">
    <property type="term" value="F:metal ion binding"/>
    <property type="evidence" value="ECO:0007669"/>
    <property type="project" value="UniProtKB-KW"/>
</dbReference>
<evidence type="ECO:0000313" key="8">
    <source>
        <dbReference type="EMBL" id="RDY31584.1"/>
    </source>
</evidence>
<dbReference type="PANTHER" id="PTHR11383:SF3">
    <property type="entry name" value="NAD(P)H PYROPHOSPHATASE NUDT13, MITOCHONDRIAL"/>
    <property type="match status" value="1"/>
</dbReference>
<evidence type="ECO:0000259" key="7">
    <source>
        <dbReference type="PROSITE" id="PS51462"/>
    </source>
</evidence>
<feature type="domain" description="Nudix hydrolase" evidence="7">
    <location>
        <begin position="149"/>
        <end position="274"/>
    </location>
</feature>
<dbReference type="OrthoDB" id="9787476at2"/>
<evidence type="ECO:0000313" key="9">
    <source>
        <dbReference type="Proteomes" id="UP000216411"/>
    </source>
</evidence>
<organism evidence="8 9">
    <name type="scientific">Lachnotalea glycerini</name>
    <dbReference type="NCBI Taxonomy" id="1763509"/>
    <lineage>
        <taxon>Bacteria</taxon>
        <taxon>Bacillati</taxon>
        <taxon>Bacillota</taxon>
        <taxon>Clostridia</taxon>
        <taxon>Lachnospirales</taxon>
        <taxon>Lachnospiraceae</taxon>
        <taxon>Lachnotalea</taxon>
    </lineage>
</organism>
<dbReference type="EC" id="3.6.1.22" evidence="2"/>
<dbReference type="InterPro" id="IPR015797">
    <property type="entry name" value="NUDIX_hydrolase-like_dom_sf"/>
</dbReference>
<dbReference type="Pfam" id="PF00293">
    <property type="entry name" value="NUDIX"/>
    <property type="match status" value="1"/>
</dbReference>
<evidence type="ECO:0000256" key="3">
    <source>
        <dbReference type="ARBA" id="ARBA00022723"/>
    </source>
</evidence>
<sequence>MLQDIAPHIFNNQYMDKKPAKDDFIISIKEGTILLRRQEEIKLPTFKDFVSKYFNIDKSAIYLFSIDEINFFLVNDRLIEEDNEFKYENLHKLRTEKPMWMAFAAAVGGQLSLWYDSHKYCGRCAQKLVLHSTERALLCPNCSDIIYPTLAPSVIVAITNGNKLLMTKYAYGIYKNYALVAGYAEIGEDLEQTVRREVMEEVGLNVKNITYYKTQPWPFSGALLVGYFAEVDGDETVTLQESELSEATWFEREKIPKSPSQISLTSEMIERFRNQTDKNIE</sequence>
<reference evidence="8 9" key="1">
    <citation type="journal article" date="2017" name="Genome Announc.">
        <title>Draft Genome Sequence of a Sporulating and Motile Strain of Lachnotalea glycerini Isolated from Water in Quebec City, Canada.</title>
        <authorList>
            <person name="Maheux A.F."/>
            <person name="Boudreau D.K."/>
            <person name="Berube E."/>
            <person name="Boissinot M."/>
            <person name="Raymond F."/>
            <person name="Brodeur S."/>
            <person name="Corbeil J."/>
            <person name="Isabel S."/>
            <person name="Omar R.F."/>
            <person name="Bergeron M.G."/>
        </authorList>
    </citation>
    <scope>NUCLEOTIDE SEQUENCE [LARGE SCALE GENOMIC DNA]</scope>
    <source>
        <strain evidence="8 9">CCRI-19302</strain>
    </source>
</reference>
<dbReference type="InterPro" id="IPR015376">
    <property type="entry name" value="Znr_NADH_PPase"/>
</dbReference>
<dbReference type="InterPro" id="IPR049734">
    <property type="entry name" value="NudC-like_C"/>
</dbReference>
<dbReference type="SUPFAM" id="SSF55811">
    <property type="entry name" value="Nudix"/>
    <property type="match status" value="1"/>
</dbReference>
<comment type="caution">
    <text evidence="8">The sequence shown here is derived from an EMBL/GenBank/DDBJ whole genome shotgun (WGS) entry which is preliminary data.</text>
</comment>
<keyword evidence="5" id="KW-0460">Magnesium</keyword>
<proteinExistence type="predicted"/>
<dbReference type="EMBL" id="NOKA02000013">
    <property type="protein sequence ID" value="RDY31584.1"/>
    <property type="molecule type" value="Genomic_DNA"/>
</dbReference>
<keyword evidence="3" id="KW-0479">Metal-binding</keyword>
<accession>A0A371JFP8</accession>
<comment type="cofactor">
    <cofactor evidence="1">
        <name>Mg(2+)</name>
        <dbReference type="ChEBI" id="CHEBI:18420"/>
    </cofactor>
</comment>
<dbReference type="PANTHER" id="PTHR11383">
    <property type="entry name" value="NUCLEOSIDE DIPHOSPHATE-LINKED MOIETY X MOTIF 13"/>
    <property type="match status" value="1"/>
</dbReference>
<evidence type="ECO:0000256" key="1">
    <source>
        <dbReference type="ARBA" id="ARBA00001946"/>
    </source>
</evidence>